<dbReference type="Proteomes" id="UP000294820">
    <property type="component" value="Chromosome 1"/>
</dbReference>
<sequence length="49" mass="5611">MNMAKHKNGSVSVVICLFKKMKLDGVREYGLTRDFMMKDKSMKIGSSLR</sequence>
<name>A0A375AF61_9GAMM</name>
<accession>A0A375AF61</accession>
<dbReference type="AlphaFoldDB" id="A0A375AF61"/>
<keyword evidence="2" id="KW-1185">Reference proteome</keyword>
<proteinExistence type="predicted"/>
<organism evidence="1 2">
    <name type="scientific">Dickeya aquatica</name>
    <dbReference type="NCBI Taxonomy" id="1401087"/>
    <lineage>
        <taxon>Bacteria</taxon>
        <taxon>Pseudomonadati</taxon>
        <taxon>Pseudomonadota</taxon>
        <taxon>Gammaproteobacteria</taxon>
        <taxon>Enterobacterales</taxon>
        <taxon>Pectobacteriaceae</taxon>
        <taxon>Dickeya</taxon>
    </lineage>
</organism>
<protein>
    <submittedName>
        <fullName evidence="1">Uncharacterized protein</fullName>
    </submittedName>
</protein>
<evidence type="ECO:0000313" key="2">
    <source>
        <dbReference type="Proteomes" id="UP000294820"/>
    </source>
</evidence>
<evidence type="ECO:0000313" key="1">
    <source>
        <dbReference type="EMBL" id="SLM64734.1"/>
    </source>
</evidence>
<reference evidence="1 2" key="1">
    <citation type="submission" date="2016-09" db="EMBL/GenBank/DDBJ databases">
        <authorList>
            <person name="Reverchon S."/>
            <person name="Nasser W."/>
            <person name="Leonard S."/>
            <person name="Brochier C."/>
            <person name="Duprey A."/>
        </authorList>
    </citation>
    <scope>NUCLEOTIDE SEQUENCE [LARGE SCALE GENOMIC DNA]</scope>
    <source>
        <strain evidence="1 2">174/2</strain>
    </source>
</reference>
<dbReference type="EMBL" id="LT615367">
    <property type="protein sequence ID" value="SLM64734.1"/>
    <property type="molecule type" value="Genomic_DNA"/>
</dbReference>
<dbReference type="KEGG" id="daq:DAQ1742_03956"/>
<gene>
    <name evidence="1" type="ORF">DAQ1742_03956</name>
</gene>